<keyword evidence="2" id="KW-0732">Signal</keyword>
<feature type="compositionally biased region" description="Polar residues" evidence="1">
    <location>
        <begin position="138"/>
        <end position="151"/>
    </location>
</feature>
<evidence type="ECO:0000313" key="3">
    <source>
        <dbReference type="EMBL" id="CAH0021065.1"/>
    </source>
</evidence>
<name>A0A9N9VCK2_9HYPO</name>
<feature type="region of interest" description="Disordered" evidence="1">
    <location>
        <begin position="131"/>
        <end position="151"/>
    </location>
</feature>
<sequence length="151" mass="16297">MKLSSPLAVFLFLSGGVAAYQYMRQDDLDSVGNLVLREEAGYSGTGHLDARSQKPPVRGVAKGKKPAAKGRGFAKRGPQTRAPTYVYGWTGGLTPDAKCTNGSKEDGCRCDSRGTYLCTDDDLKTQCSKVGCKKNNRVPPSTSSKYQEQTH</sequence>
<comment type="caution">
    <text evidence="3">The sequence shown here is derived from an EMBL/GenBank/DDBJ whole genome shotgun (WGS) entry which is preliminary data.</text>
</comment>
<evidence type="ECO:0000256" key="2">
    <source>
        <dbReference type="SAM" id="SignalP"/>
    </source>
</evidence>
<organism evidence="3 4">
    <name type="scientific">Clonostachys rhizophaga</name>
    <dbReference type="NCBI Taxonomy" id="160324"/>
    <lineage>
        <taxon>Eukaryota</taxon>
        <taxon>Fungi</taxon>
        <taxon>Dikarya</taxon>
        <taxon>Ascomycota</taxon>
        <taxon>Pezizomycotina</taxon>
        <taxon>Sordariomycetes</taxon>
        <taxon>Hypocreomycetidae</taxon>
        <taxon>Hypocreales</taxon>
        <taxon>Bionectriaceae</taxon>
        <taxon>Clonostachys</taxon>
    </lineage>
</organism>
<evidence type="ECO:0000256" key="1">
    <source>
        <dbReference type="SAM" id="MobiDB-lite"/>
    </source>
</evidence>
<dbReference type="EMBL" id="CABFNQ020000649">
    <property type="protein sequence ID" value="CAH0021065.1"/>
    <property type="molecule type" value="Genomic_DNA"/>
</dbReference>
<feature type="signal peptide" evidence="2">
    <location>
        <begin position="1"/>
        <end position="19"/>
    </location>
</feature>
<gene>
    <name evidence="3" type="ORF">CRHIZ90672A_00017829</name>
</gene>
<dbReference type="Proteomes" id="UP000696573">
    <property type="component" value="Unassembled WGS sequence"/>
</dbReference>
<feature type="chain" id="PRO_5040395864" evidence="2">
    <location>
        <begin position="20"/>
        <end position="151"/>
    </location>
</feature>
<dbReference type="AlphaFoldDB" id="A0A9N9VCK2"/>
<dbReference type="OrthoDB" id="5242203at2759"/>
<reference evidence="3" key="1">
    <citation type="submission" date="2021-10" db="EMBL/GenBank/DDBJ databases">
        <authorList>
            <person name="Piombo E."/>
        </authorList>
    </citation>
    <scope>NUCLEOTIDE SEQUENCE</scope>
</reference>
<feature type="region of interest" description="Disordered" evidence="1">
    <location>
        <begin position="44"/>
        <end position="79"/>
    </location>
</feature>
<feature type="compositionally biased region" description="Basic residues" evidence="1">
    <location>
        <begin position="61"/>
        <end position="74"/>
    </location>
</feature>
<proteinExistence type="predicted"/>
<accession>A0A9N9VCK2</accession>
<protein>
    <submittedName>
        <fullName evidence="3">Uncharacterized protein</fullName>
    </submittedName>
</protein>
<keyword evidence="4" id="KW-1185">Reference proteome</keyword>
<evidence type="ECO:0000313" key="4">
    <source>
        <dbReference type="Proteomes" id="UP000696573"/>
    </source>
</evidence>